<dbReference type="InterPro" id="IPR028350">
    <property type="entry name" value="DNAC/IstB-like"/>
</dbReference>
<feature type="domain" description="IstB-like ATP-binding" evidence="1">
    <location>
        <begin position="9"/>
        <end position="241"/>
    </location>
</feature>
<dbReference type="RefSeq" id="WP_133529386.1">
    <property type="nucleotide sequence ID" value="NZ_SNXO01000075.1"/>
</dbReference>
<name>A0A4R6PX44_9FIRM</name>
<organism evidence="2 3">
    <name type="scientific">Aminicella lysinilytica</name>
    <dbReference type="NCBI Taxonomy" id="433323"/>
    <lineage>
        <taxon>Bacteria</taxon>
        <taxon>Bacillati</taxon>
        <taxon>Bacillota</taxon>
        <taxon>Clostridia</taxon>
        <taxon>Peptostreptococcales</taxon>
        <taxon>Anaerovoracaceae</taxon>
        <taxon>Aminicella</taxon>
    </lineage>
</organism>
<dbReference type="PIRSF" id="PIRSF003073">
    <property type="entry name" value="DNAC_TnpB_IstB"/>
    <property type="match status" value="1"/>
</dbReference>
<dbReference type="SUPFAM" id="SSF52540">
    <property type="entry name" value="P-loop containing nucleoside triphosphate hydrolases"/>
    <property type="match status" value="1"/>
</dbReference>
<comment type="caution">
    <text evidence="2">The sequence shown here is derived from an EMBL/GenBank/DDBJ whole genome shotgun (WGS) entry which is preliminary data.</text>
</comment>
<dbReference type="InterPro" id="IPR002611">
    <property type="entry name" value="IstB_ATP-bd"/>
</dbReference>
<gene>
    <name evidence="2" type="ORF">EV211_1753</name>
</gene>
<dbReference type="Pfam" id="PF01695">
    <property type="entry name" value="IstB_IS21"/>
    <property type="match status" value="1"/>
</dbReference>
<protein>
    <submittedName>
        <fullName evidence="2">DNA replication protein DnaC</fullName>
    </submittedName>
</protein>
<keyword evidence="3" id="KW-1185">Reference proteome</keyword>
<dbReference type="EMBL" id="SNXO01000075">
    <property type="protein sequence ID" value="TDP44172.1"/>
    <property type="molecule type" value="Genomic_DNA"/>
</dbReference>
<sequence length="248" mass="29282">MINDETRRKLRELNLAEMVNGLEQQQPDTVTMSLSFDERLQRLIDYVYQEKYNSKIQRLIKSARFRFPQADMHDLCYEGRTLNRELITELSMCQYIDSHQSIILQGPTGSGKTFLSCALGKQACLNQIKTRYVRFPDLLMEYGDASLIQGHQKKMLNKYGRIPLLIIDEWLVSDISDGELYFLFELMERRSDSTSTIFCTQYRKEDWVKRMDEGIQAEAIVDRYAYSAYWIETGTMNMREYYSRNSKL</sequence>
<dbReference type="PANTHER" id="PTHR30050:SF4">
    <property type="entry name" value="ATP-BINDING PROTEIN RV3427C IN INSERTION SEQUENCE-RELATED"/>
    <property type="match status" value="1"/>
</dbReference>
<dbReference type="Gene3D" id="3.40.50.300">
    <property type="entry name" value="P-loop containing nucleotide triphosphate hydrolases"/>
    <property type="match status" value="1"/>
</dbReference>
<evidence type="ECO:0000259" key="1">
    <source>
        <dbReference type="Pfam" id="PF01695"/>
    </source>
</evidence>
<dbReference type="AlphaFoldDB" id="A0A4R6PX44"/>
<dbReference type="InterPro" id="IPR027417">
    <property type="entry name" value="P-loop_NTPase"/>
</dbReference>
<evidence type="ECO:0000313" key="2">
    <source>
        <dbReference type="EMBL" id="TDP44172.1"/>
    </source>
</evidence>
<dbReference type="GO" id="GO:0006260">
    <property type="term" value="P:DNA replication"/>
    <property type="evidence" value="ECO:0007669"/>
    <property type="project" value="TreeGrafter"/>
</dbReference>
<proteinExistence type="predicted"/>
<dbReference type="Proteomes" id="UP000295500">
    <property type="component" value="Unassembled WGS sequence"/>
</dbReference>
<reference evidence="2 3" key="1">
    <citation type="submission" date="2019-03" db="EMBL/GenBank/DDBJ databases">
        <title>Genomic Encyclopedia of Type Strains, Phase IV (KMG-IV): sequencing the most valuable type-strain genomes for metagenomic binning, comparative biology and taxonomic classification.</title>
        <authorList>
            <person name="Goeker M."/>
        </authorList>
    </citation>
    <scope>NUCLEOTIDE SEQUENCE [LARGE SCALE GENOMIC DNA]</scope>
    <source>
        <strain evidence="2 3">DSM 28287</strain>
    </source>
</reference>
<evidence type="ECO:0000313" key="3">
    <source>
        <dbReference type="Proteomes" id="UP000295500"/>
    </source>
</evidence>
<dbReference type="PANTHER" id="PTHR30050">
    <property type="entry name" value="CHROMOSOMAL REPLICATION INITIATOR PROTEIN DNAA"/>
    <property type="match status" value="1"/>
</dbReference>
<dbReference type="CDD" id="cd00009">
    <property type="entry name" value="AAA"/>
    <property type="match status" value="1"/>
</dbReference>
<dbReference type="GO" id="GO:0005524">
    <property type="term" value="F:ATP binding"/>
    <property type="evidence" value="ECO:0007669"/>
    <property type="project" value="InterPro"/>
</dbReference>
<accession>A0A4R6PX44</accession>
<dbReference type="OrthoDB" id="9776217at2"/>